<dbReference type="PANTHER" id="PTHR34289">
    <property type="entry name" value="PROTEIN, PUTATIVE (DUF819)-RELATED"/>
    <property type="match status" value="1"/>
</dbReference>
<keyword evidence="3" id="KW-1185">Reference proteome</keyword>
<dbReference type="PANTHER" id="PTHR34289:SF8">
    <property type="entry name" value="DUF819 DOMAIN-CONTAINING PROTEIN"/>
    <property type="match status" value="1"/>
</dbReference>
<proteinExistence type="predicted"/>
<evidence type="ECO:0000256" key="1">
    <source>
        <dbReference type="SAM" id="Phobius"/>
    </source>
</evidence>
<dbReference type="EMBL" id="WACR01000010">
    <property type="protein sequence ID" value="KAB1062809.1"/>
    <property type="molecule type" value="Genomic_DNA"/>
</dbReference>
<sequence length="372" mass="40189">MEILNIVILLVFPAVAILIAQRIPALNAIILCYAAGILIGNTIPEYVAHDTVRSIIEVMVVLALPLLLFSSDFKGWLKNPGMMLKSYGLLLVSVTIASFVGFYAFNELADAPIIASMYSGVISGGTPNLNAIGIALNAGDEMFVLLNGYDVILSGSYFFLLVSIARPLLSKVLPSKEKGEKKKEVPLQFQNVTLKSFKGHLKNVIVALLWGIGSVGLTIGLSFLFFDELNALFVVIGASSLGILFSFNKRIRALPLTYETADYLLLIFAFGMGTLAQFDKLVSSDWRSFAMCAIIFGVMLILHISFSRLLKVDTDHFMISSTAGVFGPPFIGPVANATGNQKLIAPGVAMAIFGNAVGTYLGILLFEIFKNL</sequence>
<reference evidence="2 3" key="1">
    <citation type="submission" date="2019-09" db="EMBL/GenBank/DDBJ databases">
        <title>Genomes of Cryomorphaceae.</title>
        <authorList>
            <person name="Bowman J.P."/>
        </authorList>
    </citation>
    <scope>NUCLEOTIDE SEQUENCE [LARGE SCALE GENOMIC DNA]</scope>
    <source>
        <strain evidence="2 3">KCTC 52047</strain>
    </source>
</reference>
<name>A0A6N6M4I3_9FLAO</name>
<keyword evidence="1" id="KW-0812">Transmembrane</keyword>
<accession>A0A6N6M4I3</accession>
<keyword evidence="1" id="KW-1133">Transmembrane helix</keyword>
<dbReference type="InterPro" id="IPR008537">
    <property type="entry name" value="DUF819"/>
</dbReference>
<feature type="transmembrane region" description="Helical" evidence="1">
    <location>
        <begin position="231"/>
        <end position="248"/>
    </location>
</feature>
<organism evidence="2 3">
    <name type="scientific">Salibacter halophilus</name>
    <dbReference type="NCBI Taxonomy" id="1803916"/>
    <lineage>
        <taxon>Bacteria</taxon>
        <taxon>Pseudomonadati</taxon>
        <taxon>Bacteroidota</taxon>
        <taxon>Flavobacteriia</taxon>
        <taxon>Flavobacteriales</taxon>
        <taxon>Salibacteraceae</taxon>
        <taxon>Salibacter</taxon>
    </lineage>
</organism>
<feature type="transmembrane region" description="Helical" evidence="1">
    <location>
        <begin position="288"/>
        <end position="310"/>
    </location>
</feature>
<evidence type="ECO:0000313" key="3">
    <source>
        <dbReference type="Proteomes" id="UP000435357"/>
    </source>
</evidence>
<feature type="transmembrane region" description="Helical" evidence="1">
    <location>
        <begin position="82"/>
        <end position="105"/>
    </location>
</feature>
<keyword evidence="1" id="KW-0472">Membrane</keyword>
<feature type="transmembrane region" description="Helical" evidence="1">
    <location>
        <begin position="317"/>
        <end position="337"/>
    </location>
</feature>
<feature type="transmembrane region" description="Helical" evidence="1">
    <location>
        <begin position="52"/>
        <end position="70"/>
    </location>
</feature>
<gene>
    <name evidence="2" type="ORF">F3059_11525</name>
</gene>
<comment type="caution">
    <text evidence="2">The sequence shown here is derived from an EMBL/GenBank/DDBJ whole genome shotgun (WGS) entry which is preliminary data.</text>
</comment>
<dbReference type="Proteomes" id="UP000435357">
    <property type="component" value="Unassembled WGS sequence"/>
</dbReference>
<dbReference type="OrthoDB" id="653763at2"/>
<evidence type="ECO:0000313" key="2">
    <source>
        <dbReference type="EMBL" id="KAB1062809.1"/>
    </source>
</evidence>
<protein>
    <submittedName>
        <fullName evidence="2">DUF819 family protein</fullName>
    </submittedName>
</protein>
<feature type="transmembrane region" description="Helical" evidence="1">
    <location>
        <begin position="151"/>
        <end position="169"/>
    </location>
</feature>
<dbReference type="Pfam" id="PF05684">
    <property type="entry name" value="DUF819"/>
    <property type="match status" value="1"/>
</dbReference>
<feature type="transmembrane region" description="Helical" evidence="1">
    <location>
        <begin position="343"/>
        <end position="366"/>
    </location>
</feature>
<dbReference type="RefSeq" id="WP_151169403.1">
    <property type="nucleotide sequence ID" value="NZ_WACR01000010.1"/>
</dbReference>
<dbReference type="AlphaFoldDB" id="A0A6N6M4I3"/>
<feature type="transmembrane region" description="Helical" evidence="1">
    <location>
        <begin position="260"/>
        <end position="276"/>
    </location>
</feature>
<feature type="transmembrane region" description="Helical" evidence="1">
    <location>
        <begin position="204"/>
        <end position="225"/>
    </location>
</feature>